<dbReference type="EMBL" id="JAGKQH010000015">
    <property type="protein sequence ID" value="KAG6578579.1"/>
    <property type="molecule type" value="Genomic_DNA"/>
</dbReference>
<reference evidence="3 4" key="1">
    <citation type="journal article" date="2021" name="Hortic Res">
        <title>The domestication of Cucurbita argyrosperma as revealed by the genome of its wild relative.</title>
        <authorList>
            <person name="Barrera-Redondo J."/>
            <person name="Sanchez-de la Vega G."/>
            <person name="Aguirre-Liguori J.A."/>
            <person name="Castellanos-Morales G."/>
            <person name="Gutierrez-Guerrero Y.T."/>
            <person name="Aguirre-Dugua X."/>
            <person name="Aguirre-Planter E."/>
            <person name="Tenaillon M.I."/>
            <person name="Lira-Saade R."/>
            <person name="Eguiarte L.E."/>
        </authorList>
    </citation>
    <scope>NUCLEOTIDE SEQUENCE [LARGE SCALE GENOMIC DNA]</scope>
    <source>
        <strain evidence="3">JBR-2021</strain>
    </source>
</reference>
<organism evidence="3 4">
    <name type="scientific">Cucurbita argyrosperma subsp. sororia</name>
    <dbReference type="NCBI Taxonomy" id="37648"/>
    <lineage>
        <taxon>Eukaryota</taxon>
        <taxon>Viridiplantae</taxon>
        <taxon>Streptophyta</taxon>
        <taxon>Embryophyta</taxon>
        <taxon>Tracheophyta</taxon>
        <taxon>Spermatophyta</taxon>
        <taxon>Magnoliopsida</taxon>
        <taxon>eudicotyledons</taxon>
        <taxon>Gunneridae</taxon>
        <taxon>Pentapetalae</taxon>
        <taxon>rosids</taxon>
        <taxon>fabids</taxon>
        <taxon>Cucurbitales</taxon>
        <taxon>Cucurbitaceae</taxon>
        <taxon>Cucurbiteae</taxon>
        <taxon>Cucurbita</taxon>
    </lineage>
</organism>
<dbReference type="AlphaFoldDB" id="A0AAV6MCJ6"/>
<dbReference type="GO" id="GO:0008270">
    <property type="term" value="F:zinc ion binding"/>
    <property type="evidence" value="ECO:0007669"/>
    <property type="project" value="InterPro"/>
</dbReference>
<feature type="non-terminal residue" evidence="3">
    <location>
        <position position="1"/>
    </location>
</feature>
<dbReference type="Pfam" id="PF14432">
    <property type="entry name" value="DYW_deaminase"/>
    <property type="match status" value="1"/>
</dbReference>
<evidence type="ECO:0000313" key="3">
    <source>
        <dbReference type="EMBL" id="KAG6578579.1"/>
    </source>
</evidence>
<gene>
    <name evidence="3" type="primary">PCMP-H53</name>
    <name evidence="3" type="ORF">SDJN03_23027</name>
</gene>
<sequence length="105" mass="12208">MIDNGFEPDQYMRKRIVLMHVKCGVMVDACRLFDEMLERDAALWNEYSNCTSEQTSLQIVQRNRVCGDCDSAIKMIAKITKREMVIRDASRFHRFRDGSCCSFGD</sequence>
<feature type="domain" description="DYW" evidence="2">
    <location>
        <begin position="51"/>
        <end position="101"/>
    </location>
</feature>
<keyword evidence="4" id="KW-1185">Reference proteome</keyword>
<evidence type="ECO:0000256" key="1">
    <source>
        <dbReference type="ARBA" id="ARBA00006643"/>
    </source>
</evidence>
<comment type="similarity">
    <text evidence="1">Belongs to the PPR family. PCMP-H subfamily.</text>
</comment>
<comment type="caution">
    <text evidence="3">The sequence shown here is derived from an EMBL/GenBank/DDBJ whole genome shotgun (WGS) entry which is preliminary data.</text>
</comment>
<evidence type="ECO:0000313" key="4">
    <source>
        <dbReference type="Proteomes" id="UP000685013"/>
    </source>
</evidence>
<dbReference type="InterPro" id="IPR032867">
    <property type="entry name" value="DYW_dom"/>
</dbReference>
<dbReference type="Proteomes" id="UP000685013">
    <property type="component" value="Chromosome 15"/>
</dbReference>
<name>A0AAV6MCJ6_9ROSI</name>
<accession>A0AAV6MCJ6</accession>
<evidence type="ECO:0000259" key="2">
    <source>
        <dbReference type="Pfam" id="PF14432"/>
    </source>
</evidence>
<proteinExistence type="inferred from homology"/>
<protein>
    <submittedName>
        <fullName evidence="3">Pentatricopeptide repeat-containing protein</fullName>
    </submittedName>
</protein>